<protein>
    <submittedName>
        <fullName evidence="1">Uncharacterized protein</fullName>
    </submittedName>
</protein>
<organism evidence="1 2">
    <name type="scientific">Hypholoma sublateritium (strain FD-334 SS-4)</name>
    <dbReference type="NCBI Taxonomy" id="945553"/>
    <lineage>
        <taxon>Eukaryota</taxon>
        <taxon>Fungi</taxon>
        <taxon>Dikarya</taxon>
        <taxon>Basidiomycota</taxon>
        <taxon>Agaricomycotina</taxon>
        <taxon>Agaricomycetes</taxon>
        <taxon>Agaricomycetidae</taxon>
        <taxon>Agaricales</taxon>
        <taxon>Agaricineae</taxon>
        <taxon>Strophariaceae</taxon>
        <taxon>Hypholoma</taxon>
    </lineage>
</organism>
<keyword evidence="2" id="KW-1185">Reference proteome</keyword>
<dbReference type="Proteomes" id="UP000054270">
    <property type="component" value="Unassembled WGS sequence"/>
</dbReference>
<dbReference type="AlphaFoldDB" id="A0A0D2NG30"/>
<gene>
    <name evidence="1" type="ORF">HYPSUDRAFT_362958</name>
</gene>
<proteinExistence type="predicted"/>
<evidence type="ECO:0000313" key="1">
    <source>
        <dbReference type="EMBL" id="KJA15611.1"/>
    </source>
</evidence>
<reference evidence="2" key="1">
    <citation type="submission" date="2014-04" db="EMBL/GenBank/DDBJ databases">
        <title>Evolutionary Origins and Diversification of the Mycorrhizal Mutualists.</title>
        <authorList>
            <consortium name="DOE Joint Genome Institute"/>
            <consortium name="Mycorrhizal Genomics Consortium"/>
            <person name="Kohler A."/>
            <person name="Kuo A."/>
            <person name="Nagy L.G."/>
            <person name="Floudas D."/>
            <person name="Copeland A."/>
            <person name="Barry K.W."/>
            <person name="Cichocki N."/>
            <person name="Veneault-Fourrey C."/>
            <person name="LaButti K."/>
            <person name="Lindquist E.A."/>
            <person name="Lipzen A."/>
            <person name="Lundell T."/>
            <person name="Morin E."/>
            <person name="Murat C."/>
            <person name="Riley R."/>
            <person name="Ohm R."/>
            <person name="Sun H."/>
            <person name="Tunlid A."/>
            <person name="Henrissat B."/>
            <person name="Grigoriev I.V."/>
            <person name="Hibbett D.S."/>
            <person name="Martin F."/>
        </authorList>
    </citation>
    <scope>NUCLEOTIDE SEQUENCE [LARGE SCALE GENOMIC DNA]</scope>
    <source>
        <strain evidence="2">FD-334 SS-4</strain>
    </source>
</reference>
<name>A0A0D2NG30_HYPSF</name>
<sequence length="228" mass="24359">MYPPRGLEVLLGAGLRCRRAVAGRGTGGVDSTAQLRSGLRVAAVPYRVCPRAPPARTAVALFHSVSSIARTAWRETPAARGWHAPLSVRACRLSFVSIVLGAHILYVDVFLSALAVPSTLEPVFSSSLAAALFGSGSLRSVVQVCYSWDTGAPPGSSFTPDIEQASWEPSHPIFPDRICIVRTSQVSLWAHPLSWSPFISSSCCASAVRSAGSTREPCRLHMPLFFSP</sequence>
<evidence type="ECO:0000313" key="2">
    <source>
        <dbReference type="Proteomes" id="UP000054270"/>
    </source>
</evidence>
<dbReference type="EMBL" id="KN817640">
    <property type="protein sequence ID" value="KJA15611.1"/>
    <property type="molecule type" value="Genomic_DNA"/>
</dbReference>
<accession>A0A0D2NG30</accession>